<evidence type="ECO:0000313" key="2">
    <source>
        <dbReference type="EMBL" id="KAL1276802.1"/>
    </source>
</evidence>
<dbReference type="Proteomes" id="UP001558613">
    <property type="component" value="Unassembled WGS sequence"/>
</dbReference>
<keyword evidence="3" id="KW-1185">Reference proteome</keyword>
<proteinExistence type="predicted"/>
<feature type="compositionally biased region" description="Polar residues" evidence="1">
    <location>
        <begin position="98"/>
        <end position="108"/>
    </location>
</feature>
<comment type="caution">
    <text evidence="2">The sequence shown here is derived from an EMBL/GenBank/DDBJ whole genome shotgun (WGS) entry which is preliminary data.</text>
</comment>
<organism evidence="2 3">
    <name type="scientific">Cirrhinus molitorella</name>
    <name type="common">mud carp</name>
    <dbReference type="NCBI Taxonomy" id="172907"/>
    <lineage>
        <taxon>Eukaryota</taxon>
        <taxon>Metazoa</taxon>
        <taxon>Chordata</taxon>
        <taxon>Craniata</taxon>
        <taxon>Vertebrata</taxon>
        <taxon>Euteleostomi</taxon>
        <taxon>Actinopterygii</taxon>
        <taxon>Neopterygii</taxon>
        <taxon>Teleostei</taxon>
        <taxon>Ostariophysi</taxon>
        <taxon>Cypriniformes</taxon>
        <taxon>Cyprinidae</taxon>
        <taxon>Labeoninae</taxon>
        <taxon>Labeonini</taxon>
        <taxon>Cirrhinus</taxon>
    </lineage>
</organism>
<reference evidence="2 3" key="1">
    <citation type="submission" date="2023-09" db="EMBL/GenBank/DDBJ databases">
        <authorList>
            <person name="Wang M."/>
        </authorList>
    </citation>
    <scope>NUCLEOTIDE SEQUENCE [LARGE SCALE GENOMIC DNA]</scope>
    <source>
        <strain evidence="2">GT-2023</strain>
        <tissue evidence="2">Liver</tissue>
    </source>
</reference>
<protein>
    <submittedName>
        <fullName evidence="2">Uncharacterized protein</fullName>
    </submittedName>
</protein>
<feature type="compositionally biased region" description="Polar residues" evidence="1">
    <location>
        <begin position="14"/>
        <end position="23"/>
    </location>
</feature>
<evidence type="ECO:0000313" key="3">
    <source>
        <dbReference type="Proteomes" id="UP001558613"/>
    </source>
</evidence>
<feature type="compositionally biased region" description="Pro residues" evidence="1">
    <location>
        <begin position="24"/>
        <end position="36"/>
    </location>
</feature>
<feature type="region of interest" description="Disordered" evidence="1">
    <location>
        <begin position="1"/>
        <end position="55"/>
    </location>
</feature>
<name>A0ABR3NIX0_9TELE</name>
<feature type="non-terminal residue" evidence="2">
    <location>
        <position position="120"/>
    </location>
</feature>
<feature type="region of interest" description="Disordered" evidence="1">
    <location>
        <begin position="98"/>
        <end position="120"/>
    </location>
</feature>
<dbReference type="EMBL" id="JAYMGO010000004">
    <property type="protein sequence ID" value="KAL1276802.1"/>
    <property type="molecule type" value="Genomic_DNA"/>
</dbReference>
<evidence type="ECO:0000256" key="1">
    <source>
        <dbReference type="SAM" id="MobiDB-lite"/>
    </source>
</evidence>
<accession>A0ABR3NIX0</accession>
<sequence>MEKDEDLERAMLSITPSKLQVQTEPPPSLPTPPSSPSPSTADLEQSTKAVKERLLGMPKYPALRVSNRDTGERFGLEYVEPGCRPVNMSSNLYNRLTSSAQPVPSLSSPFAGRAELPSET</sequence>
<gene>
    <name evidence="2" type="ORF">QQF64_036425</name>
</gene>